<reference evidence="1 2" key="1">
    <citation type="submission" date="2019-09" db="EMBL/GenBank/DDBJ databases">
        <title>Bird 10,000 Genomes (B10K) Project - Family phase.</title>
        <authorList>
            <person name="Zhang G."/>
        </authorList>
    </citation>
    <scope>NUCLEOTIDE SEQUENCE [LARGE SCALE GENOMIC DNA]</scope>
    <source>
        <strain evidence="1">B10K-DU-002-11</strain>
        <tissue evidence="1">Muscle</tissue>
    </source>
</reference>
<gene>
    <name evidence="1" type="primary">Cep295_2</name>
    <name evidence="1" type="ORF">ARAGUA_R06498</name>
</gene>
<protein>
    <submittedName>
        <fullName evidence="1">CE295 protein</fullName>
    </submittedName>
</protein>
<accession>A0A7L1T6J2</accession>
<organism evidence="1 2">
    <name type="scientific">Aramus guarauna</name>
    <name type="common">Limpkin</name>
    <name type="synonym">Scolopax guarauna</name>
    <dbReference type="NCBI Taxonomy" id="54356"/>
    <lineage>
        <taxon>Eukaryota</taxon>
        <taxon>Metazoa</taxon>
        <taxon>Chordata</taxon>
        <taxon>Craniata</taxon>
        <taxon>Vertebrata</taxon>
        <taxon>Euteleostomi</taxon>
        <taxon>Archelosauria</taxon>
        <taxon>Archosauria</taxon>
        <taxon>Dinosauria</taxon>
        <taxon>Saurischia</taxon>
        <taxon>Theropoda</taxon>
        <taxon>Coelurosauria</taxon>
        <taxon>Aves</taxon>
        <taxon>Neognathae</taxon>
        <taxon>Neoaves</taxon>
        <taxon>Gruiformes</taxon>
        <taxon>Aramidae</taxon>
        <taxon>Aramus</taxon>
    </lineage>
</organism>
<sequence>ESSEKVLCREQKWRSSKPPVAKVKLGLDLEQHELSVIPEVDTPKSCSISFADKTDSVCGEFSPISTIGEFAYVKHYSHALHEEGRLPLNIANCEEQISTRSPKQSKQSSRLLQEVLLMTAENSYES</sequence>
<proteinExistence type="predicted"/>
<evidence type="ECO:0000313" key="2">
    <source>
        <dbReference type="Proteomes" id="UP000567570"/>
    </source>
</evidence>
<feature type="non-terminal residue" evidence="1">
    <location>
        <position position="126"/>
    </location>
</feature>
<comment type="caution">
    <text evidence="1">The sequence shown here is derived from an EMBL/GenBank/DDBJ whole genome shotgun (WGS) entry which is preliminary data.</text>
</comment>
<dbReference type="AlphaFoldDB" id="A0A7L1T6J2"/>
<evidence type="ECO:0000313" key="1">
    <source>
        <dbReference type="EMBL" id="NXO57153.1"/>
    </source>
</evidence>
<name>A0A7L1T6J2_ARAGA</name>
<dbReference type="Proteomes" id="UP000567570">
    <property type="component" value="Unassembled WGS sequence"/>
</dbReference>
<dbReference type="EMBL" id="VXBL01007361">
    <property type="protein sequence ID" value="NXO57153.1"/>
    <property type="molecule type" value="Genomic_DNA"/>
</dbReference>
<keyword evidence="2" id="KW-1185">Reference proteome</keyword>
<feature type="non-terminal residue" evidence="1">
    <location>
        <position position="1"/>
    </location>
</feature>